<comment type="subcellular location">
    <subcellularLocation>
        <location evidence="1">Cell membrane</location>
        <topology evidence="1">Peripheral membrane protein</topology>
    </subcellularLocation>
</comment>
<keyword evidence="6" id="KW-0067">ATP-binding</keyword>
<comment type="similarity">
    <text evidence="2">Belongs to the ABC transporter superfamily.</text>
</comment>
<evidence type="ECO:0000256" key="1">
    <source>
        <dbReference type="ARBA" id="ARBA00004202"/>
    </source>
</evidence>
<evidence type="ECO:0000256" key="2">
    <source>
        <dbReference type="ARBA" id="ARBA00005417"/>
    </source>
</evidence>
<dbReference type="InterPro" id="IPR050095">
    <property type="entry name" value="ECF_ABC_transporter_ATP-bd"/>
</dbReference>
<dbReference type="Proteomes" id="UP000065511">
    <property type="component" value="Chromosome"/>
</dbReference>
<dbReference type="InterPro" id="IPR003439">
    <property type="entry name" value="ABC_transporter-like_ATP-bd"/>
</dbReference>
<dbReference type="SUPFAM" id="SSF52540">
    <property type="entry name" value="P-loop containing nucleoside triphosphate hydrolases"/>
    <property type="match status" value="1"/>
</dbReference>
<keyword evidence="8" id="KW-0472">Membrane</keyword>
<evidence type="ECO:0000256" key="5">
    <source>
        <dbReference type="ARBA" id="ARBA00022741"/>
    </source>
</evidence>
<keyword evidence="4" id="KW-1003">Cell membrane</keyword>
<dbReference type="InterPro" id="IPR017871">
    <property type="entry name" value="ABC_transporter-like_CS"/>
</dbReference>
<sequence>MPKVQVTNVSYRYPLEHSWALHQVSLEATAGEIIGIIGNNGHGKTTLCNVLRRFAPDFYKGELTGEILIDNKKLQDFSREELSKTIGFVSQNPFVQITGATETVFEEIAFGLENLGIPLEQITVTVERIIEQFDLGQIAEKNPLHLSGGQKQKVALAAVIAMDPEIFIIDEPTSQLDPLSSKEIIKMIQGLKQKNKCVFLVEHKMDLLAEFADRLYVLDSGQIYTSGTPVEVFNQIIHSSLAVDCPQPLYLLKDLVDHSIIPDAPQLPVTRKSALDYLRKEVEMNDHSKRPKHDILL</sequence>
<dbReference type="InterPro" id="IPR003593">
    <property type="entry name" value="AAA+_ATPase"/>
</dbReference>
<dbReference type="SMART" id="SM00382">
    <property type="entry name" value="AAA"/>
    <property type="match status" value="1"/>
</dbReference>
<dbReference type="InterPro" id="IPR027417">
    <property type="entry name" value="P-loop_NTPase"/>
</dbReference>
<keyword evidence="5" id="KW-0547">Nucleotide-binding</keyword>
<evidence type="ECO:0000256" key="6">
    <source>
        <dbReference type="ARBA" id="ARBA00022840"/>
    </source>
</evidence>
<evidence type="ECO:0000313" key="10">
    <source>
        <dbReference type="EMBL" id="ALS02028.1"/>
    </source>
</evidence>
<keyword evidence="11" id="KW-1185">Reference proteome</keyword>
<protein>
    <recommendedName>
        <fullName evidence="9">ABC transporter domain-containing protein</fullName>
    </recommendedName>
</protein>
<dbReference type="EMBL" id="CP013614">
    <property type="protein sequence ID" value="ALS02028.1"/>
    <property type="molecule type" value="Genomic_DNA"/>
</dbReference>
<dbReference type="InterPro" id="IPR015856">
    <property type="entry name" value="ABC_transpr_CbiO/EcfA_su"/>
</dbReference>
<evidence type="ECO:0000256" key="4">
    <source>
        <dbReference type="ARBA" id="ARBA00022475"/>
    </source>
</evidence>
<proteinExistence type="inferred from homology"/>
<dbReference type="PANTHER" id="PTHR43553">
    <property type="entry name" value="HEAVY METAL TRANSPORTER"/>
    <property type="match status" value="1"/>
</dbReference>
<accession>A0ABN4J8A2</accession>
<name>A0ABN4J8A2_9ENTE</name>
<evidence type="ECO:0000256" key="3">
    <source>
        <dbReference type="ARBA" id="ARBA00022448"/>
    </source>
</evidence>
<dbReference type="PROSITE" id="PS50893">
    <property type="entry name" value="ABC_TRANSPORTER_2"/>
    <property type="match status" value="1"/>
</dbReference>
<keyword evidence="7" id="KW-1278">Translocase</keyword>
<gene>
    <name evidence="10" type="ORF">ATZ33_11725</name>
</gene>
<dbReference type="CDD" id="cd03225">
    <property type="entry name" value="ABC_cobalt_CbiO_domain1"/>
    <property type="match status" value="1"/>
</dbReference>
<evidence type="ECO:0000313" key="11">
    <source>
        <dbReference type="Proteomes" id="UP000065511"/>
    </source>
</evidence>
<organism evidence="10 11">
    <name type="scientific">Enterococcus silesiacus</name>
    <dbReference type="NCBI Taxonomy" id="332949"/>
    <lineage>
        <taxon>Bacteria</taxon>
        <taxon>Bacillati</taxon>
        <taxon>Bacillota</taxon>
        <taxon>Bacilli</taxon>
        <taxon>Lactobacillales</taxon>
        <taxon>Enterococcaceae</taxon>
        <taxon>Enterococcus</taxon>
    </lineage>
</organism>
<feature type="domain" description="ABC transporter" evidence="9">
    <location>
        <begin position="4"/>
        <end position="245"/>
    </location>
</feature>
<dbReference type="RefSeq" id="WP_071878705.1">
    <property type="nucleotide sequence ID" value="NZ_JXLC01000024.1"/>
</dbReference>
<evidence type="ECO:0000256" key="8">
    <source>
        <dbReference type="ARBA" id="ARBA00023136"/>
    </source>
</evidence>
<keyword evidence="3" id="KW-0813">Transport</keyword>
<reference evidence="10 11" key="1">
    <citation type="submission" date="2015-12" db="EMBL/GenBank/DDBJ databases">
        <authorList>
            <person name="Lauer A."/>
            <person name="Humrighouse B."/>
            <person name="Loparev V."/>
            <person name="Shewmaker P.L."/>
            <person name="Whitney A.M."/>
            <person name="McLaughlin R.W."/>
        </authorList>
    </citation>
    <scope>NUCLEOTIDE SEQUENCE [LARGE SCALE GENOMIC DNA]</scope>
    <source>
        <strain evidence="10 11">LMG 23085</strain>
    </source>
</reference>
<evidence type="ECO:0000256" key="7">
    <source>
        <dbReference type="ARBA" id="ARBA00022967"/>
    </source>
</evidence>
<dbReference type="PROSITE" id="PS00211">
    <property type="entry name" value="ABC_TRANSPORTER_1"/>
    <property type="match status" value="1"/>
</dbReference>
<evidence type="ECO:0000259" key="9">
    <source>
        <dbReference type="PROSITE" id="PS50893"/>
    </source>
</evidence>
<dbReference type="Gene3D" id="3.40.50.300">
    <property type="entry name" value="P-loop containing nucleotide triphosphate hydrolases"/>
    <property type="match status" value="1"/>
</dbReference>
<dbReference type="Pfam" id="PF00005">
    <property type="entry name" value="ABC_tran"/>
    <property type="match status" value="1"/>
</dbReference>